<name>A0A822GA53_9BILA</name>
<dbReference type="EMBL" id="CAJOBR010100932">
    <property type="protein sequence ID" value="CAF5152538.1"/>
    <property type="molecule type" value="Genomic_DNA"/>
</dbReference>
<accession>A0A822GA53</accession>
<protein>
    <submittedName>
        <fullName evidence="1">Uncharacterized protein</fullName>
    </submittedName>
</protein>
<gene>
    <name evidence="1" type="ORF">QYT958_LOCUS48173</name>
    <name evidence="2" type="ORF">QYT958_LOCUS48696</name>
</gene>
<organism evidence="1 3">
    <name type="scientific">Rotaria socialis</name>
    <dbReference type="NCBI Taxonomy" id="392032"/>
    <lineage>
        <taxon>Eukaryota</taxon>
        <taxon>Metazoa</taxon>
        <taxon>Spiralia</taxon>
        <taxon>Gnathifera</taxon>
        <taxon>Rotifera</taxon>
        <taxon>Eurotatoria</taxon>
        <taxon>Bdelloidea</taxon>
        <taxon>Philodinida</taxon>
        <taxon>Philodinidae</taxon>
        <taxon>Rotaria</taxon>
    </lineage>
</organism>
<evidence type="ECO:0000313" key="2">
    <source>
        <dbReference type="EMBL" id="CAF5152538.1"/>
    </source>
</evidence>
<sequence length="13" mass="1641">MAIKHRAFYYNNL</sequence>
<dbReference type="EMBL" id="CAJOBR010095225">
    <property type="protein sequence ID" value="CAF5146326.1"/>
    <property type="molecule type" value="Genomic_DNA"/>
</dbReference>
<reference evidence="1" key="1">
    <citation type="submission" date="2021-02" db="EMBL/GenBank/DDBJ databases">
        <authorList>
            <person name="Nowell W R."/>
        </authorList>
    </citation>
    <scope>NUCLEOTIDE SEQUENCE</scope>
</reference>
<evidence type="ECO:0000313" key="3">
    <source>
        <dbReference type="Proteomes" id="UP000663848"/>
    </source>
</evidence>
<feature type="non-terminal residue" evidence="1">
    <location>
        <position position="13"/>
    </location>
</feature>
<comment type="caution">
    <text evidence="1">The sequence shown here is derived from an EMBL/GenBank/DDBJ whole genome shotgun (WGS) entry which is preliminary data.</text>
</comment>
<dbReference type="Proteomes" id="UP000663848">
    <property type="component" value="Unassembled WGS sequence"/>
</dbReference>
<evidence type="ECO:0000313" key="1">
    <source>
        <dbReference type="EMBL" id="CAF5146326.1"/>
    </source>
</evidence>
<proteinExistence type="predicted"/>